<evidence type="ECO:0000313" key="3">
    <source>
        <dbReference type="EMBL" id="WNL49840.1"/>
    </source>
</evidence>
<dbReference type="InterPro" id="IPR013087">
    <property type="entry name" value="Znf_C2H2_type"/>
</dbReference>
<dbReference type="PROSITE" id="PS50157">
    <property type="entry name" value="ZINC_FINGER_C2H2_2"/>
    <property type="match status" value="1"/>
</dbReference>
<evidence type="ECO:0000259" key="2">
    <source>
        <dbReference type="PROSITE" id="PS50157"/>
    </source>
</evidence>
<accession>A0AA96ELW0</accession>
<dbReference type="GO" id="GO:0008270">
    <property type="term" value="F:zinc ion binding"/>
    <property type="evidence" value="ECO:0007669"/>
    <property type="project" value="UniProtKB-KW"/>
</dbReference>
<keyword evidence="1" id="KW-0479">Metal-binding</keyword>
<organism evidence="3">
    <name type="scientific">Marseillevirus sp</name>
    <dbReference type="NCBI Taxonomy" id="2809551"/>
    <lineage>
        <taxon>Viruses</taxon>
        <taxon>Varidnaviria</taxon>
        <taxon>Bamfordvirae</taxon>
        <taxon>Nucleocytoviricota</taxon>
        <taxon>Megaviricetes</taxon>
        <taxon>Pimascovirales</taxon>
        <taxon>Pimascovirales incertae sedis</taxon>
        <taxon>Marseilleviridae</taxon>
        <taxon>Marseillevirus</taxon>
    </lineage>
</organism>
<keyword evidence="1" id="KW-0863">Zinc-finger</keyword>
<sequence>MSFVFSFGGDWIGDGYYTFIPKCVGCKKRSADFRDTRLCENCTFYTREYYEVLYHPKASKCKTCLSEFESRNSLFRHLRDKNHEQ</sequence>
<dbReference type="EMBL" id="OR343188">
    <property type="protein sequence ID" value="WNL49840.1"/>
    <property type="molecule type" value="Genomic_DNA"/>
</dbReference>
<dbReference type="PROSITE" id="PS00028">
    <property type="entry name" value="ZINC_FINGER_C2H2_1"/>
    <property type="match status" value="1"/>
</dbReference>
<evidence type="ECO:0000256" key="1">
    <source>
        <dbReference type="PROSITE-ProRule" id="PRU00042"/>
    </source>
</evidence>
<feature type="domain" description="C2H2-type" evidence="2">
    <location>
        <begin position="59"/>
        <end position="85"/>
    </location>
</feature>
<gene>
    <name evidence="3" type="ORF">MarFTMF_324</name>
</gene>
<name>A0AA96ELW0_9VIRU</name>
<keyword evidence="1" id="KW-0862">Zinc</keyword>
<proteinExistence type="predicted"/>
<reference evidence="3" key="1">
    <citation type="submission" date="2023-07" db="EMBL/GenBank/DDBJ databases">
        <authorList>
            <person name="Xia Y."/>
        </authorList>
    </citation>
    <scope>NUCLEOTIDE SEQUENCE</scope>
    <source>
        <strain evidence="3">F</strain>
    </source>
</reference>
<protein>
    <recommendedName>
        <fullName evidence="2">C2H2-type domain-containing protein</fullName>
    </recommendedName>
</protein>